<gene>
    <name evidence="2" type="ORF">RI060_00415</name>
</gene>
<protein>
    <recommendedName>
        <fullName evidence="4">Secreted protein</fullName>
    </recommendedName>
</protein>
<feature type="chain" id="PRO_5046802167" description="Secreted protein" evidence="1">
    <location>
        <begin position="29"/>
        <end position="143"/>
    </location>
</feature>
<sequence>MKRRGRFLTTLLTALGMAAMVAPSTAAAAPSADTASVRRTQYLASNPEGGDLACTESRRIYLASGSYNWGLRIGGNQWITRDMSLGAGWYRWQSCLNPEYGDYIHTSTLVPENPDWDAAATSRTSVVNSSGTYTWGSFLDPRF</sequence>
<reference evidence="2 3" key="1">
    <citation type="submission" date="2023-09" db="EMBL/GenBank/DDBJ databases">
        <title>The genome sequence of Streptomyces anthocyanicus.</title>
        <authorList>
            <person name="Mo P."/>
        </authorList>
    </citation>
    <scope>NUCLEOTIDE SEQUENCE [LARGE SCALE GENOMIC DNA]</scope>
    <source>
        <strain evidence="2 3">JCM 4387</strain>
    </source>
</reference>
<proteinExistence type="predicted"/>
<accession>A0ABY9U0R0</accession>
<evidence type="ECO:0000313" key="3">
    <source>
        <dbReference type="Proteomes" id="UP001249394"/>
    </source>
</evidence>
<name>A0ABY9U0R0_STRVL</name>
<organism evidence="2 3">
    <name type="scientific">Streptomyces violaceus</name>
    <name type="common">Streptomyces venezuelae</name>
    <dbReference type="NCBI Taxonomy" id="1936"/>
    <lineage>
        <taxon>Bacteria</taxon>
        <taxon>Bacillati</taxon>
        <taxon>Actinomycetota</taxon>
        <taxon>Actinomycetes</taxon>
        <taxon>Kitasatosporales</taxon>
        <taxon>Streptomycetaceae</taxon>
        <taxon>Streptomyces</taxon>
    </lineage>
</organism>
<dbReference type="EMBL" id="CP134213">
    <property type="protein sequence ID" value="WND15923.1"/>
    <property type="molecule type" value="Genomic_DNA"/>
</dbReference>
<dbReference type="Proteomes" id="UP001249394">
    <property type="component" value="Chromosome"/>
</dbReference>
<keyword evidence="1" id="KW-0732">Signal</keyword>
<feature type="signal peptide" evidence="1">
    <location>
        <begin position="1"/>
        <end position="28"/>
    </location>
</feature>
<keyword evidence="3" id="KW-1185">Reference proteome</keyword>
<evidence type="ECO:0000313" key="2">
    <source>
        <dbReference type="EMBL" id="WND15923.1"/>
    </source>
</evidence>
<evidence type="ECO:0000256" key="1">
    <source>
        <dbReference type="SAM" id="SignalP"/>
    </source>
</evidence>
<evidence type="ECO:0008006" key="4">
    <source>
        <dbReference type="Google" id="ProtNLM"/>
    </source>
</evidence>